<gene>
    <name evidence="1" type="ORF">SS50377_16966</name>
    <name evidence="2" type="ORF">SS50377_27411</name>
</gene>
<proteinExistence type="predicted"/>
<evidence type="ECO:0000313" key="3">
    <source>
        <dbReference type="Proteomes" id="UP000018208"/>
    </source>
</evidence>
<evidence type="ECO:0000313" key="2">
    <source>
        <dbReference type="EMBL" id="KAH0571111.1"/>
    </source>
</evidence>
<name>V6LR94_9EUKA</name>
<sequence length="236" mass="26103">MSDFAYEKFTQNLHKRLQTFSLDLANYHKAMDQLAKIGPKLQNSLSELLQAETSNVARIAQLALKQQLVINDSHIATQRALLPAYALLTSNQQTFKALNQAIRAYKMSLKQSENSKTAPQKQDNEAALAACSRELISRAGAFEKMRFDAWKSIIKEIGDIEIKRGSKGCESAPVLFGVGIICCEYGDLVGKLNGVVGDVKSLLQNSGVGSLVCSRNYDVEKQSDVKMSIIREDGWE</sequence>
<dbReference type="EMBL" id="KI546139">
    <property type="protein sequence ID" value="EST43299.1"/>
    <property type="molecule type" value="Genomic_DNA"/>
</dbReference>
<organism evidence="1">
    <name type="scientific">Spironucleus salmonicida</name>
    <dbReference type="NCBI Taxonomy" id="348837"/>
    <lineage>
        <taxon>Eukaryota</taxon>
        <taxon>Metamonada</taxon>
        <taxon>Diplomonadida</taxon>
        <taxon>Hexamitidae</taxon>
        <taxon>Hexamitinae</taxon>
        <taxon>Spironucleus</taxon>
    </lineage>
</organism>
<reference evidence="2" key="2">
    <citation type="submission" date="2020-12" db="EMBL/GenBank/DDBJ databases">
        <title>New Spironucleus salmonicida genome in near-complete chromosomes.</title>
        <authorList>
            <person name="Xu F."/>
            <person name="Kurt Z."/>
            <person name="Jimenez-Gonzalez A."/>
            <person name="Astvaldsson A."/>
            <person name="Andersson J.O."/>
            <person name="Svard S.G."/>
        </authorList>
    </citation>
    <scope>NUCLEOTIDE SEQUENCE</scope>
    <source>
        <strain evidence="2">ATCC 50377</strain>
    </source>
</reference>
<reference evidence="1 2" key="1">
    <citation type="journal article" date="2014" name="PLoS Genet.">
        <title>The Genome of Spironucleus salmonicida Highlights a Fish Pathogen Adapted to Fluctuating Environments.</title>
        <authorList>
            <person name="Xu F."/>
            <person name="Jerlstrom-Hultqvist J."/>
            <person name="Einarsson E."/>
            <person name="Astvaldsson A."/>
            <person name="Svard S.G."/>
            <person name="Andersson J.O."/>
        </authorList>
    </citation>
    <scope>NUCLEOTIDE SEQUENCE</scope>
    <source>
        <strain evidence="2">ATCC 50377</strain>
    </source>
</reference>
<evidence type="ECO:0000313" key="1">
    <source>
        <dbReference type="EMBL" id="EST43299.1"/>
    </source>
</evidence>
<dbReference type="AlphaFoldDB" id="V6LR94"/>
<dbReference type="EMBL" id="AUWU02000007">
    <property type="protein sequence ID" value="KAH0571111.1"/>
    <property type="molecule type" value="Genomic_DNA"/>
</dbReference>
<dbReference type="Proteomes" id="UP000018208">
    <property type="component" value="Unassembled WGS sequence"/>
</dbReference>
<accession>V6LR94</accession>
<protein>
    <submittedName>
        <fullName evidence="1">Uncharacterized protein</fullName>
    </submittedName>
</protein>
<keyword evidence="3" id="KW-1185">Reference proteome</keyword>
<dbReference type="VEuPathDB" id="GiardiaDB:SS50377_27411"/>